<evidence type="ECO:0000256" key="1">
    <source>
        <dbReference type="SAM" id="MobiDB-lite"/>
    </source>
</evidence>
<feature type="region of interest" description="Disordered" evidence="1">
    <location>
        <begin position="37"/>
        <end position="64"/>
    </location>
</feature>
<dbReference type="Proteomes" id="UP000032274">
    <property type="component" value="Unassembled WGS sequence"/>
</dbReference>
<sequence>PGACGLRLGADDGDLLADQRVDQRGLARIGGADDRNQAAAPGFGGIGHIISNSRSRKRGRGSSLELREQCRRGRGLGILLAGAQRLGLGEAADRHLHGEARRVVGPRAIGHFIFGRTAVVRGGPFLQRRLGVPGSAGMRVDVLRPGLADEIARRR</sequence>
<comment type="caution">
    <text evidence="2">The sequence shown here is derived from an EMBL/GenBank/DDBJ whole genome shotgun (WGS) entry which is preliminary data.</text>
</comment>
<organism evidence="2 3">
    <name type="scientific">Staphylococcus aureus</name>
    <dbReference type="NCBI Taxonomy" id="1280"/>
    <lineage>
        <taxon>Bacteria</taxon>
        <taxon>Bacillati</taxon>
        <taxon>Bacillota</taxon>
        <taxon>Bacilli</taxon>
        <taxon>Bacillales</taxon>
        <taxon>Staphylococcaceae</taxon>
        <taxon>Staphylococcus</taxon>
    </lineage>
</organism>
<feature type="non-terminal residue" evidence="2">
    <location>
        <position position="1"/>
    </location>
</feature>
<dbReference type="EMBL" id="JXIG01000432">
    <property type="protein sequence ID" value="KIU01369.1"/>
    <property type="molecule type" value="Genomic_DNA"/>
</dbReference>
<evidence type="ECO:0000313" key="3">
    <source>
        <dbReference type="Proteomes" id="UP000032274"/>
    </source>
</evidence>
<accession>A0AA40MKU4</accession>
<evidence type="ECO:0000313" key="2">
    <source>
        <dbReference type="EMBL" id="KIU01369.1"/>
    </source>
</evidence>
<reference evidence="2 3" key="1">
    <citation type="submission" date="2015-01" db="EMBL/GenBank/DDBJ databases">
        <title>Characterization of Swiss Staphylococcus aureus strains involved in food poisoning.</title>
        <authorList>
            <person name="Crovadore J."/>
            <person name="Chablais R."/>
            <person name="Tonacini J."/>
            <person name="Schnyder B."/>
            <person name="Lefort F."/>
        </authorList>
    </citation>
    <scope>NUCLEOTIDE SEQUENCE [LARGE SCALE GENOMIC DNA]</scope>
    <source>
        <strain evidence="2 3">SA-120</strain>
    </source>
</reference>
<feature type="non-terminal residue" evidence="2">
    <location>
        <position position="155"/>
    </location>
</feature>
<gene>
    <name evidence="2" type="ORF">QU38_01990</name>
</gene>
<name>A0AA40MKU4_STAAU</name>
<dbReference type="AlphaFoldDB" id="A0AA40MKU4"/>
<proteinExistence type="predicted"/>
<protein>
    <submittedName>
        <fullName evidence="2">Uncharacterized protein</fullName>
    </submittedName>
</protein>